<name>A0A1M6DYA7_9BACT</name>
<keyword evidence="3" id="KW-0949">S-adenosyl-L-methionine</keyword>
<dbReference type="Proteomes" id="UP000184510">
    <property type="component" value="Unassembled WGS sequence"/>
</dbReference>
<proteinExistence type="predicted"/>
<organism evidence="5 6">
    <name type="scientific">Rubritalea squalenifaciens DSM 18772</name>
    <dbReference type="NCBI Taxonomy" id="1123071"/>
    <lineage>
        <taxon>Bacteria</taxon>
        <taxon>Pseudomonadati</taxon>
        <taxon>Verrucomicrobiota</taxon>
        <taxon>Verrucomicrobiia</taxon>
        <taxon>Verrucomicrobiales</taxon>
        <taxon>Rubritaleaceae</taxon>
        <taxon>Rubritalea</taxon>
    </lineage>
</organism>
<dbReference type="EMBL" id="FQYR01000002">
    <property type="protein sequence ID" value="SHI77998.1"/>
    <property type="molecule type" value="Genomic_DNA"/>
</dbReference>
<dbReference type="InterPro" id="IPR019614">
    <property type="entry name" value="SAM-dep_methyl-trfase"/>
</dbReference>
<dbReference type="OrthoDB" id="9805492at2"/>
<evidence type="ECO:0000259" key="4">
    <source>
        <dbReference type="Pfam" id="PF10672"/>
    </source>
</evidence>
<evidence type="ECO:0000313" key="5">
    <source>
        <dbReference type="EMBL" id="SHI77998.1"/>
    </source>
</evidence>
<evidence type="ECO:0000256" key="1">
    <source>
        <dbReference type="ARBA" id="ARBA00022603"/>
    </source>
</evidence>
<dbReference type="InterPro" id="IPR029063">
    <property type="entry name" value="SAM-dependent_MTases_sf"/>
</dbReference>
<dbReference type="SUPFAM" id="SSF53335">
    <property type="entry name" value="S-adenosyl-L-methionine-dependent methyltransferases"/>
    <property type="match status" value="1"/>
</dbReference>
<dbReference type="PANTHER" id="PTHR43042">
    <property type="entry name" value="SAM-DEPENDENT METHYLTRANSFERASE"/>
    <property type="match status" value="1"/>
</dbReference>
<feature type="domain" description="S-adenosylmethionine-dependent methyltransferase" evidence="4">
    <location>
        <begin position="111"/>
        <end position="308"/>
    </location>
</feature>
<dbReference type="AlphaFoldDB" id="A0A1M6DYA7"/>
<dbReference type="GO" id="GO:0032259">
    <property type="term" value="P:methylation"/>
    <property type="evidence" value="ECO:0007669"/>
    <property type="project" value="UniProtKB-KW"/>
</dbReference>
<dbReference type="Pfam" id="PF10672">
    <property type="entry name" value="Methyltrans_SAM"/>
    <property type="match status" value="1"/>
</dbReference>
<dbReference type="PANTHER" id="PTHR43042:SF3">
    <property type="entry name" value="RIBOSOMAL RNA LARGE SUBUNIT METHYLTRANSFERASE YWBD-RELATED"/>
    <property type="match status" value="1"/>
</dbReference>
<dbReference type="STRING" id="1123071.SAMN02745181_0867"/>
<evidence type="ECO:0000313" key="6">
    <source>
        <dbReference type="Proteomes" id="UP000184510"/>
    </source>
</evidence>
<sequence>MATLQARHKVTTSPRKSEPATTVHKLFTTAIDKRQHLLDEDTNALRLFDGIGDGMPDVFLETFAGRWLIATRDSRMSRDVKDFLEESGKTVYWKRLDDHQKEDPKHLCGPEQNETFLARESGLNYHISFQSGYSQGIFLDQRENRKRVREFSQPGQRILNTFAYTGAFSVAAAAAGATTTTLDLSQPYLDWAKDNLSANGIDPSEHYFCKGDTFHWLKRFARQGRTFHGIILDPPTFSRDDKGKVFRVERDYHRLTELAASCLEPGGWILASTNIRKMTLQEFIQEASRRLPKNAQITPLHMPEEYPGEQYLKSLWITLP</sequence>
<dbReference type="Gene3D" id="3.30.750.80">
    <property type="entry name" value="RNA methyltransferase domain (HRMD) like"/>
    <property type="match status" value="1"/>
</dbReference>
<dbReference type="CDD" id="cd02440">
    <property type="entry name" value="AdoMet_MTases"/>
    <property type="match status" value="1"/>
</dbReference>
<keyword evidence="2 5" id="KW-0808">Transferase</keyword>
<reference evidence="5 6" key="1">
    <citation type="submission" date="2016-11" db="EMBL/GenBank/DDBJ databases">
        <authorList>
            <person name="Jaros S."/>
            <person name="Januszkiewicz K."/>
            <person name="Wedrychowicz H."/>
        </authorList>
    </citation>
    <scope>NUCLEOTIDE SEQUENCE [LARGE SCALE GENOMIC DNA]</scope>
    <source>
        <strain evidence="5 6">DSM 18772</strain>
    </source>
</reference>
<keyword evidence="1 5" id="KW-0489">Methyltransferase</keyword>
<accession>A0A1M6DYA7</accession>
<dbReference type="InParanoid" id="A0A1M6DYA7"/>
<gene>
    <name evidence="5" type="ORF">SAMN02745181_0867</name>
</gene>
<dbReference type="GO" id="GO:0008168">
    <property type="term" value="F:methyltransferase activity"/>
    <property type="evidence" value="ECO:0007669"/>
    <property type="project" value="UniProtKB-KW"/>
</dbReference>
<protein>
    <submittedName>
        <fullName evidence="5">23S rRNA (Cytosine1962-C5)-methyltransferase</fullName>
    </submittedName>
</protein>
<evidence type="ECO:0000256" key="3">
    <source>
        <dbReference type="ARBA" id="ARBA00022691"/>
    </source>
</evidence>
<keyword evidence="6" id="KW-1185">Reference proteome</keyword>
<evidence type="ECO:0000256" key="2">
    <source>
        <dbReference type="ARBA" id="ARBA00022679"/>
    </source>
</evidence>
<dbReference type="RefSeq" id="WP_143158242.1">
    <property type="nucleotide sequence ID" value="NZ_FQYR01000002.1"/>
</dbReference>
<dbReference type="Gene3D" id="3.40.50.150">
    <property type="entry name" value="Vaccinia Virus protein VP39"/>
    <property type="match status" value="1"/>
</dbReference>